<geneLocation type="plasmid" evidence="2 3">
    <name>pSCL4</name>
</geneLocation>
<accession>B5GUL7</accession>
<dbReference type="Proteomes" id="UP000002357">
    <property type="component" value="Plasmid pSCL4"/>
</dbReference>
<evidence type="ECO:0000256" key="1">
    <source>
        <dbReference type="SAM" id="MobiDB-lite"/>
    </source>
</evidence>
<keyword evidence="3" id="KW-1185">Reference proteome</keyword>
<dbReference type="AlphaFoldDB" id="B5GUL7"/>
<feature type="compositionally biased region" description="Polar residues" evidence="1">
    <location>
        <begin position="1"/>
        <end position="15"/>
    </location>
</feature>
<protein>
    <submittedName>
        <fullName evidence="2">Uncharacterized protein</fullName>
    </submittedName>
</protein>
<keyword evidence="2" id="KW-0614">Plasmid</keyword>
<gene>
    <name evidence="2" type="ORF">SCLAV_p0229</name>
</gene>
<sequence>MTNGQQQLPANTWNTFRGGLGPDGSENRLRAGGADAPWWPRLGARAERPPHRRGG</sequence>
<evidence type="ECO:0000313" key="3">
    <source>
        <dbReference type="Proteomes" id="UP000002357"/>
    </source>
</evidence>
<reference evidence="2 3" key="1">
    <citation type="journal article" date="2010" name="Genome Biol. Evol.">
        <title>The sequence of a 1.8-mb bacterial linear plasmid reveals a rich evolutionary reservoir of secondary metabolic pathways.</title>
        <authorList>
            <person name="Medema M.H."/>
            <person name="Trefzer A."/>
            <person name="Kovalchuk A."/>
            <person name="van den Berg M."/>
            <person name="Mueller U."/>
            <person name="Heijne W."/>
            <person name="Wu L."/>
            <person name="Alam M.T."/>
            <person name="Ronning C.M."/>
            <person name="Nierman W.C."/>
            <person name="Bovenberg R.A.L."/>
            <person name="Breitling R."/>
            <person name="Takano E."/>
        </authorList>
    </citation>
    <scope>NUCLEOTIDE SEQUENCE [LARGE SCALE GENOMIC DNA]</scope>
    <source>
        <strain evidence="3">ATCC 27064 / DSM 738 / JCM 4710 / NBRC 13307 / NCIMB 12785 / NRRL 3585 / VKM Ac-602</strain>
        <plasmid evidence="2">pSCL4</plasmid>
    </source>
</reference>
<evidence type="ECO:0000313" key="2">
    <source>
        <dbReference type="EMBL" id="EFG03720.2"/>
    </source>
</evidence>
<dbReference type="EMBL" id="CM000914">
    <property type="protein sequence ID" value="EFG03720.2"/>
    <property type="molecule type" value="Genomic_DNA"/>
</dbReference>
<dbReference type="RefSeq" id="WP_003955525.1">
    <property type="nucleotide sequence ID" value="NZ_WKJT01001336.1"/>
</dbReference>
<proteinExistence type="predicted"/>
<organism evidence="2 3">
    <name type="scientific">Streptomyces clavuligerus</name>
    <dbReference type="NCBI Taxonomy" id="1901"/>
    <lineage>
        <taxon>Bacteria</taxon>
        <taxon>Bacillati</taxon>
        <taxon>Actinomycetota</taxon>
        <taxon>Actinomycetes</taxon>
        <taxon>Kitasatosporales</taxon>
        <taxon>Streptomycetaceae</taxon>
        <taxon>Streptomyces</taxon>
    </lineage>
</organism>
<feature type="region of interest" description="Disordered" evidence="1">
    <location>
        <begin position="1"/>
        <end position="55"/>
    </location>
</feature>
<name>B5GUL7_STRCL</name>